<evidence type="ECO:0000313" key="1">
    <source>
        <dbReference type="EMBL" id="AHG75401.1"/>
    </source>
</evidence>
<dbReference type="STRING" id="1433287.X808_8780"/>
<evidence type="ECO:0008006" key="3">
    <source>
        <dbReference type="Google" id="ProtNLM"/>
    </source>
</evidence>
<dbReference type="KEGG" id="mvi:X808_8780"/>
<accession>W0QA32</accession>
<evidence type="ECO:0000313" key="2">
    <source>
        <dbReference type="Proteomes" id="UP000066995"/>
    </source>
</evidence>
<dbReference type="PATRIC" id="fig|1433287.3.peg.875"/>
<proteinExistence type="predicted"/>
<dbReference type="AlphaFoldDB" id="W0QA32"/>
<dbReference type="EMBL" id="CP006943">
    <property type="protein sequence ID" value="AHG75401.1"/>
    <property type="molecule type" value="Genomic_DNA"/>
</dbReference>
<dbReference type="RefSeq" id="WP_025217137.1">
    <property type="nucleotide sequence ID" value="NZ_CP006943.1"/>
</dbReference>
<name>W0QA32_9PAST</name>
<dbReference type="HOGENOM" id="CLU_2070267_0_0_6"/>
<dbReference type="Proteomes" id="UP000066995">
    <property type="component" value="Chromosome"/>
</dbReference>
<organism evidence="1 2">
    <name type="scientific">Mannheimia varigena USDA-ARS-USMARC-1296</name>
    <dbReference type="NCBI Taxonomy" id="1433287"/>
    <lineage>
        <taxon>Bacteria</taxon>
        <taxon>Pseudomonadati</taxon>
        <taxon>Pseudomonadota</taxon>
        <taxon>Gammaproteobacteria</taxon>
        <taxon>Pasteurellales</taxon>
        <taxon>Pasteurellaceae</taxon>
        <taxon>Mannheimia</taxon>
    </lineage>
</organism>
<keyword evidence="2" id="KW-1185">Reference proteome</keyword>
<gene>
    <name evidence="1" type="ORF">X808_8780</name>
</gene>
<reference evidence="1 2" key="1">
    <citation type="submission" date="2013-12" db="EMBL/GenBank/DDBJ databases">
        <title>Annotation of the Mannheimia varigena USDA-ARS-USMARC-1296 complete genome.</title>
        <authorList>
            <person name="Harhay G.P."/>
            <person name="Clawson M.L."/>
            <person name="Murray R.W."/>
            <person name="Lubbers B.V."/>
            <person name="Heaton M.P."/>
            <person name="Chitko-Mckown C.G."/>
            <person name="Harhay D.M."/>
            <person name="Smith T.P.L."/>
        </authorList>
    </citation>
    <scope>NUCLEOTIDE SEQUENCE [LARGE SCALE GENOMIC DNA]</scope>
    <source>
        <strain evidence="1 2">USDA-ARS-USMARC-1296</strain>
    </source>
</reference>
<sequence>MSRAEYLTAKEVASLLGISTPHLYDWGSDDPNKRRPFFPKSEMIRRTNGGDRRLIHQYNKAAVMRFIKEAEEKPYYRFSQAKYEKMKAETRQKEALPASAFNDFHKLMFQLKQRRMET</sequence>
<protein>
    <recommendedName>
        <fullName evidence="3">Helix-turn-helix domain-containing protein</fullName>
    </recommendedName>
</protein>